<evidence type="ECO:0000313" key="3">
    <source>
        <dbReference type="Proteomes" id="UP000324897"/>
    </source>
</evidence>
<dbReference type="Proteomes" id="UP000324897">
    <property type="component" value="Unassembled WGS sequence"/>
</dbReference>
<evidence type="ECO:0000256" key="1">
    <source>
        <dbReference type="SAM" id="MobiDB-lite"/>
    </source>
</evidence>
<dbReference type="AlphaFoldDB" id="A0A5J9TPH0"/>
<feature type="non-terminal residue" evidence="2">
    <location>
        <position position="1"/>
    </location>
</feature>
<dbReference type="EMBL" id="RWGY01000035">
    <property type="protein sequence ID" value="TVU13272.1"/>
    <property type="molecule type" value="Genomic_DNA"/>
</dbReference>
<proteinExistence type="predicted"/>
<organism evidence="2 3">
    <name type="scientific">Eragrostis curvula</name>
    <name type="common">weeping love grass</name>
    <dbReference type="NCBI Taxonomy" id="38414"/>
    <lineage>
        <taxon>Eukaryota</taxon>
        <taxon>Viridiplantae</taxon>
        <taxon>Streptophyta</taxon>
        <taxon>Embryophyta</taxon>
        <taxon>Tracheophyta</taxon>
        <taxon>Spermatophyta</taxon>
        <taxon>Magnoliopsida</taxon>
        <taxon>Liliopsida</taxon>
        <taxon>Poales</taxon>
        <taxon>Poaceae</taxon>
        <taxon>PACMAD clade</taxon>
        <taxon>Chloridoideae</taxon>
        <taxon>Eragrostideae</taxon>
        <taxon>Eragrostidinae</taxon>
        <taxon>Eragrostis</taxon>
    </lineage>
</organism>
<gene>
    <name evidence="2" type="ORF">EJB05_40809</name>
</gene>
<reference evidence="2 3" key="1">
    <citation type="journal article" date="2019" name="Sci. Rep.">
        <title>A high-quality genome of Eragrostis curvula grass provides insights into Poaceae evolution and supports new strategies to enhance forage quality.</title>
        <authorList>
            <person name="Carballo J."/>
            <person name="Santos B.A.C.M."/>
            <person name="Zappacosta D."/>
            <person name="Garbus I."/>
            <person name="Selva J.P."/>
            <person name="Gallo C.A."/>
            <person name="Diaz A."/>
            <person name="Albertini E."/>
            <person name="Caccamo M."/>
            <person name="Echenique V."/>
        </authorList>
    </citation>
    <scope>NUCLEOTIDE SEQUENCE [LARGE SCALE GENOMIC DNA]</scope>
    <source>
        <strain evidence="3">cv. Victoria</strain>
        <tissue evidence="2">Leaf</tissue>
    </source>
</reference>
<comment type="caution">
    <text evidence="2">The sequence shown here is derived from an EMBL/GenBank/DDBJ whole genome shotgun (WGS) entry which is preliminary data.</text>
</comment>
<accession>A0A5J9TPH0</accession>
<protein>
    <submittedName>
        <fullName evidence="2">Uncharacterized protein</fullName>
    </submittedName>
</protein>
<dbReference type="Gramene" id="TVU13272">
    <property type="protein sequence ID" value="TVU13272"/>
    <property type="gene ID" value="EJB05_40809"/>
</dbReference>
<feature type="region of interest" description="Disordered" evidence="1">
    <location>
        <begin position="1"/>
        <end position="32"/>
    </location>
</feature>
<name>A0A5J9TPH0_9POAL</name>
<evidence type="ECO:0000313" key="2">
    <source>
        <dbReference type="EMBL" id="TVU13272.1"/>
    </source>
</evidence>
<sequence>MRRRRGRGRGCCARRGGSGGTARAHGEAEAEPLAHGETRLLLTARSVGAHGCTLLVLAHPRYRPHLDVLSDAASPDELHDVHRRRQMFQK</sequence>
<keyword evidence="3" id="KW-1185">Reference proteome</keyword>